<reference evidence="5 6" key="1">
    <citation type="journal article" date="2017" name="ISME J.">
        <title>Energy and carbon metabolisms in a deep terrestrial subsurface fluid microbial community.</title>
        <authorList>
            <person name="Momper L."/>
            <person name="Jungbluth S.P."/>
            <person name="Lee M.D."/>
            <person name="Amend J.P."/>
        </authorList>
    </citation>
    <scope>NUCLEOTIDE SEQUENCE [LARGE SCALE GENOMIC DNA]</scope>
    <source>
        <strain evidence="5">SURF_5</strain>
    </source>
</reference>
<comment type="caution">
    <text evidence="5">The sequence shown here is derived from an EMBL/GenBank/DDBJ whole genome shotgun (WGS) entry which is preliminary data.</text>
</comment>
<accession>A0A3A4P5S5</accession>
<dbReference type="GO" id="GO:0005737">
    <property type="term" value="C:cytoplasm"/>
    <property type="evidence" value="ECO:0007669"/>
    <property type="project" value="UniProtKB-SubCell"/>
</dbReference>
<dbReference type="SUPFAM" id="SSF69721">
    <property type="entry name" value="DsrC, the gamma subunit of dissimilatory sulfite reductase"/>
    <property type="match status" value="1"/>
</dbReference>
<name>A0A3A4P5S5_ABYX5</name>
<dbReference type="AlphaFoldDB" id="A0A3A4P5S5"/>
<evidence type="ECO:0000256" key="4">
    <source>
        <dbReference type="PIRSR" id="PIRSR006223-50"/>
    </source>
</evidence>
<keyword evidence="3" id="KW-0963">Cytoplasm</keyword>
<dbReference type="PANTHER" id="PTHR37010:SF1">
    <property type="entry name" value="SULFURTRANSFERASE TUSE"/>
    <property type="match status" value="1"/>
</dbReference>
<protein>
    <submittedName>
        <fullName evidence="5">TusE/DsrC/DsvC family sulfur relay protein</fullName>
    </submittedName>
</protein>
<evidence type="ECO:0000313" key="5">
    <source>
        <dbReference type="EMBL" id="RJP23221.1"/>
    </source>
</evidence>
<comment type="subcellular location">
    <subcellularLocation>
        <location evidence="1">Cytoplasm</location>
    </subcellularLocation>
</comment>
<dbReference type="NCBIfam" id="TIGR03342">
    <property type="entry name" value="dsrC_tusE_dsvC"/>
    <property type="match status" value="1"/>
</dbReference>
<dbReference type="EMBL" id="QZKU01000048">
    <property type="protein sequence ID" value="RJP23221.1"/>
    <property type="molecule type" value="Genomic_DNA"/>
</dbReference>
<dbReference type="GO" id="GO:0097163">
    <property type="term" value="F:sulfur carrier activity"/>
    <property type="evidence" value="ECO:0007669"/>
    <property type="project" value="TreeGrafter"/>
</dbReference>
<sequence length="105" mass="11566">MGSIVLAGKTFDVDEDGFLQNPELWDDEVAAAFAPTEGIQAMTDEHWKVVHYIRDYYLKFGVAPMIRKLCKETGCNLKKIYELFPSGPAKGACKIAGLPKPTGCV</sequence>
<evidence type="ECO:0000313" key="6">
    <source>
        <dbReference type="Proteomes" id="UP000265882"/>
    </source>
</evidence>
<dbReference type="GO" id="GO:0002143">
    <property type="term" value="P:tRNA wobble position uridine thiolation"/>
    <property type="evidence" value="ECO:0007669"/>
    <property type="project" value="TreeGrafter"/>
</dbReference>
<dbReference type="InterPro" id="IPR025526">
    <property type="entry name" value="DsrC-like_dom_sf"/>
</dbReference>
<evidence type="ECO:0000256" key="2">
    <source>
        <dbReference type="ARBA" id="ARBA00005718"/>
    </source>
</evidence>
<dbReference type="InterPro" id="IPR007453">
    <property type="entry name" value="DsrC/TusE"/>
</dbReference>
<dbReference type="Gene3D" id="3.30.1420.10">
    <property type="match status" value="1"/>
</dbReference>
<dbReference type="Gene3D" id="1.10.10.370">
    <property type="entry name" value="DsrC-like protein, C-terminal domain"/>
    <property type="match status" value="1"/>
</dbReference>
<gene>
    <name evidence="5" type="primary">tusE</name>
    <name evidence="5" type="ORF">C4520_06615</name>
</gene>
<proteinExistence type="inferred from homology"/>
<evidence type="ECO:0000256" key="1">
    <source>
        <dbReference type="ARBA" id="ARBA00004496"/>
    </source>
</evidence>
<dbReference type="InterPro" id="IPR042072">
    <property type="entry name" value="DsrC-like_C"/>
</dbReference>
<organism evidence="5 6">
    <name type="scientific">Abyssobacteria bacterium (strain SURF_5)</name>
    <dbReference type="NCBI Taxonomy" id="2093360"/>
    <lineage>
        <taxon>Bacteria</taxon>
        <taxon>Pseudomonadati</taxon>
        <taxon>Candidatus Hydrogenedentota</taxon>
        <taxon>Candidatus Abyssobacteria</taxon>
    </lineage>
</organism>
<dbReference type="Pfam" id="PF04358">
    <property type="entry name" value="DsrC"/>
    <property type="match status" value="1"/>
</dbReference>
<comment type="similarity">
    <text evidence="2">Belongs to the DsrC/TusE family.</text>
</comment>
<dbReference type="InterPro" id="IPR043163">
    <property type="entry name" value="DsrC-like_N"/>
</dbReference>
<evidence type="ECO:0000256" key="3">
    <source>
        <dbReference type="ARBA" id="ARBA00022490"/>
    </source>
</evidence>
<feature type="active site" description="Cysteine persulfide intermediate" evidence="4">
    <location>
        <position position="104"/>
    </location>
</feature>
<dbReference type="PANTHER" id="PTHR37010">
    <property type="entry name" value="SULFURTRANSFERASE TUSE"/>
    <property type="match status" value="1"/>
</dbReference>
<dbReference type="PIRSF" id="PIRSF006223">
    <property type="entry name" value="DsrC_TusE"/>
    <property type="match status" value="1"/>
</dbReference>
<dbReference type="Proteomes" id="UP000265882">
    <property type="component" value="Unassembled WGS sequence"/>
</dbReference>